<dbReference type="PANTHER" id="PTHR43072:SF36">
    <property type="entry name" value="RIBOSOMAL-PROTEIN-ALANINE ACETYLTRANSFERASE"/>
    <property type="match status" value="1"/>
</dbReference>
<evidence type="ECO:0000313" key="2">
    <source>
        <dbReference type="EMBL" id="RLQ93308.1"/>
    </source>
</evidence>
<dbReference type="Gene3D" id="3.40.630.30">
    <property type="match status" value="2"/>
</dbReference>
<dbReference type="FunFam" id="3.40.630.30:FF:000133">
    <property type="entry name" value="Acetyltransferase, GNAT family"/>
    <property type="match status" value="1"/>
</dbReference>
<feature type="domain" description="N-acetyltransferase" evidence="1">
    <location>
        <begin position="9"/>
        <end position="153"/>
    </location>
</feature>
<dbReference type="SUPFAM" id="SSF55729">
    <property type="entry name" value="Acyl-CoA N-acyltransferases (Nat)"/>
    <property type="match status" value="2"/>
</dbReference>
<protein>
    <submittedName>
        <fullName evidence="2">GNAT family N-acetyltransferase</fullName>
    </submittedName>
</protein>
<evidence type="ECO:0000259" key="1">
    <source>
        <dbReference type="PROSITE" id="PS51186"/>
    </source>
</evidence>
<organism evidence="2 3">
    <name type="scientific">Falsibacillus albus</name>
    <dbReference type="NCBI Taxonomy" id="2478915"/>
    <lineage>
        <taxon>Bacteria</taxon>
        <taxon>Bacillati</taxon>
        <taxon>Bacillota</taxon>
        <taxon>Bacilli</taxon>
        <taxon>Bacillales</taxon>
        <taxon>Bacillaceae</taxon>
        <taxon>Falsibacillus</taxon>
    </lineage>
</organism>
<comment type="caution">
    <text evidence="2">The sequence shown here is derived from an EMBL/GenBank/DDBJ whole genome shotgun (WGS) entry which is preliminary data.</text>
</comment>
<accession>A0A3L7JR60</accession>
<dbReference type="InterPro" id="IPR016181">
    <property type="entry name" value="Acyl_CoA_acyltransferase"/>
</dbReference>
<dbReference type="CDD" id="cd04301">
    <property type="entry name" value="NAT_SF"/>
    <property type="match status" value="2"/>
</dbReference>
<name>A0A3L7JR60_9BACI</name>
<proteinExistence type="predicted"/>
<keyword evidence="2" id="KW-0808">Transferase</keyword>
<dbReference type="OrthoDB" id="8593648at2"/>
<evidence type="ECO:0000313" key="3">
    <source>
        <dbReference type="Proteomes" id="UP000276770"/>
    </source>
</evidence>
<reference evidence="2 3" key="1">
    <citation type="submission" date="2018-10" db="EMBL/GenBank/DDBJ databases">
        <title>Falsibacillus sp. genome draft.</title>
        <authorList>
            <person name="Shi S."/>
        </authorList>
    </citation>
    <scope>NUCLEOTIDE SEQUENCE [LARGE SCALE GENOMIC DNA]</scope>
    <source>
        <strain evidence="2 3">GY 10110</strain>
    </source>
</reference>
<feature type="domain" description="N-acetyltransferase" evidence="1">
    <location>
        <begin position="182"/>
        <end position="309"/>
    </location>
</feature>
<gene>
    <name evidence="2" type="ORF">D9X91_17755</name>
</gene>
<dbReference type="AlphaFoldDB" id="A0A3L7JR60"/>
<dbReference type="EMBL" id="RCVZ01000015">
    <property type="protein sequence ID" value="RLQ93308.1"/>
    <property type="molecule type" value="Genomic_DNA"/>
</dbReference>
<dbReference type="Proteomes" id="UP000276770">
    <property type="component" value="Unassembled WGS sequence"/>
</dbReference>
<dbReference type="PROSITE" id="PS51186">
    <property type="entry name" value="GNAT"/>
    <property type="match status" value="2"/>
</dbReference>
<dbReference type="Pfam" id="PF13508">
    <property type="entry name" value="Acetyltransf_7"/>
    <property type="match status" value="1"/>
</dbReference>
<sequence length="309" mass="35842">MMRNQSGIKNLRHIKSEDYFKISPVIKSWWGGRDLSHLLPKVFFQHFQNTSYVIECEGEIVGFLIGFYSQTDETEAYIHFVGVHPEFRRKQIGKELYETFFEKAKKQGRKKVCCVTSPVNQTSIAFHTKMGFKIVPGDRKCDGVHVFNEYDGPGEDRVLFEKDFHNDLDQNDGMMMKNGQKAKFRHYVESDFPYIQALNEQEGWMNLVKMDDQTKKAWQHSQVKLVAVSEGNVVGYVRGLTDGNISLYICELIIDRNYRGQGIAGKLLSYAHSLYPSTRMELLGSSSSHSYYEQLNFRPFYGFRKTIDE</sequence>
<dbReference type="InterPro" id="IPR000182">
    <property type="entry name" value="GNAT_dom"/>
</dbReference>
<dbReference type="GO" id="GO:0016747">
    <property type="term" value="F:acyltransferase activity, transferring groups other than amino-acyl groups"/>
    <property type="evidence" value="ECO:0007669"/>
    <property type="project" value="InterPro"/>
</dbReference>
<dbReference type="PANTHER" id="PTHR43072">
    <property type="entry name" value="N-ACETYLTRANSFERASE"/>
    <property type="match status" value="1"/>
</dbReference>
<dbReference type="Pfam" id="PF00583">
    <property type="entry name" value="Acetyltransf_1"/>
    <property type="match status" value="1"/>
</dbReference>
<keyword evidence="3" id="KW-1185">Reference proteome</keyword>